<evidence type="ECO:0000256" key="2">
    <source>
        <dbReference type="SAM" id="Phobius"/>
    </source>
</evidence>
<accession>A0A5M9ZLG2</accession>
<feature type="region of interest" description="Disordered" evidence="1">
    <location>
        <begin position="1"/>
        <end position="87"/>
    </location>
</feature>
<comment type="caution">
    <text evidence="4">The sequence shown here is derived from an EMBL/GenBank/DDBJ whole genome shotgun (WGS) entry which is preliminary data.</text>
</comment>
<dbReference type="InterPro" id="IPR013783">
    <property type="entry name" value="Ig-like_fold"/>
</dbReference>
<keyword evidence="2" id="KW-0812">Transmembrane</keyword>
<dbReference type="EMBL" id="RZUH01000003">
    <property type="protein sequence ID" value="KAA8828476.1"/>
    <property type="molecule type" value="Genomic_DNA"/>
</dbReference>
<feature type="transmembrane region" description="Helical" evidence="2">
    <location>
        <begin position="1460"/>
        <end position="1481"/>
    </location>
</feature>
<feature type="compositionally biased region" description="Basic and acidic residues" evidence="1">
    <location>
        <begin position="72"/>
        <end position="81"/>
    </location>
</feature>
<protein>
    <recommendedName>
        <fullName evidence="3">SpaA-like prealbumin fold domain-containing protein</fullName>
    </recommendedName>
</protein>
<dbReference type="InterPro" id="IPR011050">
    <property type="entry name" value="Pectin_lyase_fold/virulence"/>
</dbReference>
<keyword evidence="2" id="KW-0472">Membrane</keyword>
<feature type="region of interest" description="Disordered" evidence="1">
    <location>
        <begin position="149"/>
        <end position="214"/>
    </location>
</feature>
<feature type="compositionally biased region" description="Low complexity" evidence="1">
    <location>
        <begin position="151"/>
        <end position="165"/>
    </location>
</feature>
<dbReference type="GO" id="GO:0005975">
    <property type="term" value="P:carbohydrate metabolic process"/>
    <property type="evidence" value="ECO:0007669"/>
    <property type="project" value="UniProtKB-ARBA"/>
</dbReference>
<sequence length="1487" mass="155595">MNENRAAMHANVRTTSTTDATRAANVTTASSVTSVAGTAKSGLAADEMTRESGKPEEGQSMTMSMKGNGMRGGDKDGELRRTGRHGRTRLASLLGVAGRIAESEQVAGLDHPAQFRKPGKIWMKLVGVLTAAALGLTYAGSALADDFTAPDTSSSTDSSVSSSDTWAGQADGTLDTAPSDASGNTGTNDGSASEDASNTQADTTTQPAVTPVTGCDNVQDWDSLKVCMRQSGPVTITKTIEAGGSIAIPANVEVTLTAAADLDSAINAATAGDGMFIVNGTLTIGSNAKDTNFTYKNGKRWLALVNAGGKLTVNNGVFSGVNTTGTGYANGGVISSNGDVVINGGTFANNKANTAAVIYTDSGTITINGGTFNGNSAVNAGVLYQNNNAKTVINGGAFEENSSTSTGNGGWQGGGVLRNMGGELTITGGTFSGNTAARLGGVVFNGATLKISGGTFSNNSAYGEGGGAIAQAGGTTTVIPSSNGSVMFTGNAHDVLGADGKSAVCNTTKGDVDDCKTKYGNAGGGAIFASAGKLSVQGKVTFDGNYSRIWGYMVGGGAIFMKGELWIQNDSKGNKPLFKNNYAGVAQREVNEKGTVKTALRGGAGGAIFLQEGTVDENQLDEAKKYTSKAYIMGGEFADNTSGYLGGAIYTEAHSLTYVAKAVATGNTAGHFGGGLWLCPSGTGEASKGGNIALFDNKVDKSIDPNNDTNGSPYPNDQPFEDKGLTQWDTHVDDQGKVHTDQLLQETIHGDGTEAGDDFAIMNPMWKGEIQSTNFMLMDTWFTDRTQSAVAWYKDGTPVKGASGFQDYFQDPEIQSKGGWHSGDDGGGTNIAVTKTEGRFTGATDTKIAMDADHTHKIQLTRTMDETKGVITGVALKAQKADGMTDAQWDAAKQAALNGASVVLTGNAARLSGGAFATNGDVKFSTPYTASWSKVDSEDTSKELSGSQWDLSATTSGSFTGTGTTEGEAIKSAIKQFNEKNESAPVAGPFNVDFSPTLCPVTTDSEGKKSYEEGYADGHCWKQTFGGYGATETEESNVWTVTFTSITLSAVITDNSSNDKGGTAYTGAFDNNPDGGGFDLNNLALGTYTLKERVAPTGYEMNVHEYQFKIKNGPAKWQKLDMDGEPEGEFTETDAAIPDKALPGVSWSKTDVDTGALLSDSEWTVTKYQQDGEILETKSRWIVQDCVHLTDKDINCSTQAKNSGEYLGDHDNAAGKFNITGLQPGKYRLTESVAPEGYWDPQGDVYEFTVKDADTPVQLTKVGDTAETVTAITNKLPQISWKKVDETSLDIITDSETKTEWTVTGPVAVLVDGDASTDTPELDLQSETVSVTDCQSKDDADASVRCSTQKTGKQKGELGGYYNDLDNAAGQLKISGLMRPTANQAAKSIRYQYVLKETKAPNGYMKSDKEYVFTIGATEDQSNLKLGNTECSTTVGGTNCIPNAKSVASLPLTGGDARSWMFIGTGLALMAALAALATGWVKRRELW</sequence>
<feature type="domain" description="SpaA-like prealbumin fold" evidence="3">
    <location>
        <begin position="1074"/>
        <end position="1113"/>
    </location>
</feature>
<evidence type="ECO:0000259" key="3">
    <source>
        <dbReference type="Pfam" id="PF17802"/>
    </source>
</evidence>
<keyword evidence="2" id="KW-1133">Transmembrane helix</keyword>
<feature type="compositionally biased region" description="Polar residues" evidence="1">
    <location>
        <begin position="179"/>
        <end position="208"/>
    </location>
</feature>
<dbReference type="RefSeq" id="WP_150379026.1">
    <property type="nucleotide sequence ID" value="NZ_RZUH01000003.1"/>
</dbReference>
<feature type="compositionally biased region" description="Basic and acidic residues" evidence="1">
    <location>
        <begin position="47"/>
        <end position="57"/>
    </location>
</feature>
<evidence type="ECO:0000313" key="4">
    <source>
        <dbReference type="EMBL" id="KAA8828476.1"/>
    </source>
</evidence>
<evidence type="ECO:0000313" key="5">
    <source>
        <dbReference type="Proteomes" id="UP000410049"/>
    </source>
</evidence>
<dbReference type="InterPro" id="IPR041033">
    <property type="entry name" value="SpaA_PFL_dom_1"/>
</dbReference>
<dbReference type="Gene3D" id="2.60.40.10">
    <property type="entry name" value="Immunoglobulins"/>
    <property type="match status" value="3"/>
</dbReference>
<evidence type="ECO:0000256" key="1">
    <source>
        <dbReference type="SAM" id="MobiDB-lite"/>
    </source>
</evidence>
<dbReference type="Proteomes" id="UP000410049">
    <property type="component" value="Unassembled WGS sequence"/>
</dbReference>
<dbReference type="Pfam" id="PF17802">
    <property type="entry name" value="SpaA"/>
    <property type="match status" value="2"/>
</dbReference>
<feature type="domain" description="SpaA-like prealbumin fold" evidence="3">
    <location>
        <begin position="1145"/>
        <end position="1259"/>
    </location>
</feature>
<proteinExistence type="predicted"/>
<feature type="compositionally biased region" description="Low complexity" evidence="1">
    <location>
        <begin position="13"/>
        <end position="39"/>
    </location>
</feature>
<reference evidence="4 5" key="1">
    <citation type="journal article" date="2019" name="Syst. Appl. Microbiol.">
        <title>Characterization of Bifidobacterium species in feaces of the Egyptian fruit bat: Description of B. vespertilionis sp. nov. and B. rousetti sp. nov.</title>
        <authorList>
            <person name="Modesto M."/>
            <person name="Satti M."/>
            <person name="Watanabe K."/>
            <person name="Puglisi E."/>
            <person name="Morelli L."/>
            <person name="Huang C.-H."/>
            <person name="Liou J.-S."/>
            <person name="Miyashita M."/>
            <person name="Tamura T."/>
            <person name="Saito S."/>
            <person name="Mori K."/>
            <person name="Huang L."/>
            <person name="Sciavilla P."/>
            <person name="Sandri C."/>
            <person name="Spiezio C."/>
            <person name="Vitali F."/>
            <person name="Cavalieri D."/>
            <person name="Perpetuini G."/>
            <person name="Tofalo R."/>
            <person name="Bonetti A."/>
            <person name="Arita M."/>
            <person name="Mattarelli P."/>
        </authorList>
    </citation>
    <scope>NUCLEOTIDE SEQUENCE [LARGE SCALE GENOMIC DNA]</scope>
    <source>
        <strain evidence="4 5">RST17</strain>
    </source>
</reference>
<name>A0A5M9ZLG2_9BIFI</name>
<dbReference type="SUPFAM" id="SSF51126">
    <property type="entry name" value="Pectin lyase-like"/>
    <property type="match status" value="1"/>
</dbReference>
<gene>
    <name evidence="4" type="ORF">EMO91_04820</name>
</gene>
<organism evidence="4 5">
    <name type="scientific">Bifidobacterium myosotis</name>
    <dbReference type="NCBI Taxonomy" id="1630166"/>
    <lineage>
        <taxon>Bacteria</taxon>
        <taxon>Bacillati</taxon>
        <taxon>Actinomycetota</taxon>
        <taxon>Actinomycetes</taxon>
        <taxon>Bifidobacteriales</taxon>
        <taxon>Bifidobacteriaceae</taxon>
        <taxon>Bifidobacterium</taxon>
    </lineage>
</organism>